<evidence type="ECO:0000313" key="1">
    <source>
        <dbReference type="EMBL" id="MEA5518249.1"/>
    </source>
</evidence>
<dbReference type="SUPFAM" id="SSF52833">
    <property type="entry name" value="Thioredoxin-like"/>
    <property type="match status" value="1"/>
</dbReference>
<evidence type="ECO:0000313" key="2">
    <source>
        <dbReference type="Proteomes" id="UP001301728"/>
    </source>
</evidence>
<comment type="caution">
    <text evidence="1">The sequence shown here is derived from an EMBL/GenBank/DDBJ whole genome shotgun (WGS) entry which is preliminary data.</text>
</comment>
<sequence>MTKHTIFVCTSCASTWESGKRVGESGGEKLLQKLSEFSEIRELKPGFLIQAVSCMSACKRACVVAFSAENKPTYIFGDLPAENAVDSVLDCANQYYAMTPQEKLAYKKRPELLRKGIIACIPPQFFPEQQSFSSQGL</sequence>
<dbReference type="RefSeq" id="WP_323223202.1">
    <property type="nucleotide sequence ID" value="NZ_JAYGHT010000008.1"/>
</dbReference>
<keyword evidence="2" id="KW-1185">Reference proteome</keyword>
<accession>A0ABU5TTN1</accession>
<dbReference type="InterPro" id="IPR036249">
    <property type="entry name" value="Thioredoxin-like_sf"/>
</dbReference>
<protein>
    <submittedName>
        <fullName evidence="1">DUF1636 domain-containing protein</fullName>
    </submittedName>
</protein>
<proteinExistence type="predicted"/>
<reference evidence="1 2" key="1">
    <citation type="submission" date="2023-12" db="EMBL/GenBank/DDBJ databases">
        <title>Baltic Sea Cyanobacteria.</title>
        <authorList>
            <person name="Delbaje E."/>
            <person name="Fewer D.P."/>
            <person name="Shishido T.K."/>
        </authorList>
    </citation>
    <scope>NUCLEOTIDE SEQUENCE [LARGE SCALE GENOMIC DNA]</scope>
    <source>
        <strain evidence="1 2">CCNP 1315</strain>
    </source>
</reference>
<dbReference type="Proteomes" id="UP001301728">
    <property type="component" value="Unassembled WGS sequence"/>
</dbReference>
<dbReference type="InterPro" id="IPR012863">
    <property type="entry name" value="DUF1636"/>
</dbReference>
<organism evidence="1 2">
    <name type="scientific">Limnoraphis robusta CCNP1315</name>
    <dbReference type="NCBI Taxonomy" id="3110306"/>
    <lineage>
        <taxon>Bacteria</taxon>
        <taxon>Bacillati</taxon>
        <taxon>Cyanobacteriota</taxon>
        <taxon>Cyanophyceae</taxon>
        <taxon>Oscillatoriophycideae</taxon>
        <taxon>Oscillatoriales</taxon>
        <taxon>Sirenicapillariaceae</taxon>
        <taxon>Limnoraphis</taxon>
    </lineage>
</organism>
<dbReference type="Gene3D" id="3.40.30.10">
    <property type="entry name" value="Glutaredoxin"/>
    <property type="match status" value="1"/>
</dbReference>
<name>A0ABU5TTN1_9CYAN</name>
<dbReference type="EMBL" id="JAYGHT010000008">
    <property type="protein sequence ID" value="MEA5518249.1"/>
    <property type="molecule type" value="Genomic_DNA"/>
</dbReference>
<dbReference type="CDD" id="cd02980">
    <property type="entry name" value="TRX_Fd_family"/>
    <property type="match status" value="1"/>
</dbReference>
<dbReference type="Pfam" id="PF07845">
    <property type="entry name" value="DUF1636"/>
    <property type="match status" value="1"/>
</dbReference>
<gene>
    <name evidence="1" type="ORF">VB854_04720</name>
</gene>